<feature type="transmembrane region" description="Helical" evidence="7">
    <location>
        <begin position="89"/>
        <end position="106"/>
    </location>
</feature>
<protein>
    <recommendedName>
        <fullName evidence="10">Vesicle transport protein GOT1B</fullName>
    </recommendedName>
</protein>
<comment type="caution">
    <text evidence="8">The sequence shown here is derived from an EMBL/GenBank/DDBJ whole genome shotgun (WGS) entry which is preliminary data.</text>
</comment>
<dbReference type="GO" id="GO:0005829">
    <property type="term" value="C:cytosol"/>
    <property type="evidence" value="ECO:0007669"/>
    <property type="project" value="GOC"/>
</dbReference>
<dbReference type="GO" id="GO:0000139">
    <property type="term" value="C:Golgi membrane"/>
    <property type="evidence" value="ECO:0007669"/>
    <property type="project" value="UniProtKB-SubCell"/>
</dbReference>
<dbReference type="GO" id="GO:0006888">
    <property type="term" value="P:endoplasmic reticulum to Golgi vesicle-mediated transport"/>
    <property type="evidence" value="ECO:0007669"/>
    <property type="project" value="InterPro"/>
</dbReference>
<dbReference type="Proteomes" id="UP001465755">
    <property type="component" value="Unassembled WGS sequence"/>
</dbReference>
<comment type="similarity">
    <text evidence="6">Belongs to the GOT1 family.</text>
</comment>
<evidence type="ECO:0000256" key="6">
    <source>
        <dbReference type="ARBA" id="ARBA00025799"/>
    </source>
</evidence>
<evidence type="ECO:0000313" key="8">
    <source>
        <dbReference type="EMBL" id="KAK9814963.1"/>
    </source>
</evidence>
<dbReference type="Pfam" id="PF04178">
    <property type="entry name" value="Got1"/>
    <property type="match status" value="1"/>
</dbReference>
<dbReference type="PANTHER" id="PTHR21493:SF9">
    <property type="entry name" value="GOLGI TRANSPORT PROTEIN 1-RELATED"/>
    <property type="match status" value="1"/>
</dbReference>
<evidence type="ECO:0000256" key="5">
    <source>
        <dbReference type="ARBA" id="ARBA00023136"/>
    </source>
</evidence>
<feature type="transmembrane region" description="Helical" evidence="7">
    <location>
        <begin position="33"/>
        <end position="53"/>
    </location>
</feature>
<dbReference type="AlphaFoldDB" id="A0AAW1Q286"/>
<keyword evidence="2 7" id="KW-0812">Transmembrane</keyword>
<dbReference type="InterPro" id="IPR045176">
    <property type="entry name" value="Got1"/>
</dbReference>
<proteinExistence type="inferred from homology"/>
<accession>A0AAW1Q286</accession>
<sequence length="138" mass="15214">MDDRKKIGIGLTGFGFLFTFLGVLFFFDRGLLAMGNLLFLCGVAMTIGPSATVRFFMRRKNHKGSGFYLAGFAIVLWGWPIPGMALEGYGFWVLFSGFFPTVLGFLRRLPILGNVLDFPGLKWVINKIAPAQSAGLPL</sequence>
<organism evidence="8 9">
    <name type="scientific">Symbiochloris irregularis</name>
    <dbReference type="NCBI Taxonomy" id="706552"/>
    <lineage>
        <taxon>Eukaryota</taxon>
        <taxon>Viridiplantae</taxon>
        <taxon>Chlorophyta</taxon>
        <taxon>core chlorophytes</taxon>
        <taxon>Trebouxiophyceae</taxon>
        <taxon>Trebouxiales</taxon>
        <taxon>Trebouxiaceae</taxon>
        <taxon>Symbiochloris</taxon>
    </lineage>
</organism>
<feature type="transmembrane region" description="Helical" evidence="7">
    <location>
        <begin position="65"/>
        <end position="83"/>
    </location>
</feature>
<keyword evidence="9" id="KW-1185">Reference proteome</keyword>
<evidence type="ECO:0000256" key="1">
    <source>
        <dbReference type="ARBA" id="ARBA00004653"/>
    </source>
</evidence>
<evidence type="ECO:0000256" key="4">
    <source>
        <dbReference type="ARBA" id="ARBA00023034"/>
    </source>
</evidence>
<dbReference type="InterPro" id="IPR007305">
    <property type="entry name" value="Vesicle_transpt_Got1/SFT2"/>
</dbReference>
<keyword evidence="4" id="KW-0333">Golgi apparatus</keyword>
<keyword evidence="5 7" id="KW-0472">Membrane</keyword>
<dbReference type="PANTHER" id="PTHR21493">
    <property type="entry name" value="CGI-141-RELATED/LIPASE CONTAINING PROTEIN"/>
    <property type="match status" value="1"/>
</dbReference>
<reference evidence="8 9" key="1">
    <citation type="journal article" date="2024" name="Nat. Commun.">
        <title>Phylogenomics reveals the evolutionary origins of lichenization in chlorophyte algae.</title>
        <authorList>
            <person name="Puginier C."/>
            <person name="Libourel C."/>
            <person name="Otte J."/>
            <person name="Skaloud P."/>
            <person name="Haon M."/>
            <person name="Grisel S."/>
            <person name="Petersen M."/>
            <person name="Berrin J.G."/>
            <person name="Delaux P.M."/>
            <person name="Dal Grande F."/>
            <person name="Keller J."/>
        </authorList>
    </citation>
    <scope>NUCLEOTIDE SEQUENCE [LARGE SCALE GENOMIC DNA]</scope>
    <source>
        <strain evidence="8 9">SAG 2036</strain>
    </source>
</reference>
<comment type="subcellular location">
    <subcellularLocation>
        <location evidence="1">Golgi apparatus membrane</location>
        <topology evidence="1">Multi-pass membrane protein</topology>
    </subcellularLocation>
</comment>
<dbReference type="GO" id="GO:0042147">
    <property type="term" value="P:retrograde transport, endosome to Golgi"/>
    <property type="evidence" value="ECO:0007669"/>
    <property type="project" value="InterPro"/>
</dbReference>
<evidence type="ECO:0000256" key="3">
    <source>
        <dbReference type="ARBA" id="ARBA00022989"/>
    </source>
</evidence>
<dbReference type="EMBL" id="JALJOQ010000001">
    <property type="protein sequence ID" value="KAK9814963.1"/>
    <property type="molecule type" value="Genomic_DNA"/>
</dbReference>
<evidence type="ECO:0008006" key="10">
    <source>
        <dbReference type="Google" id="ProtNLM"/>
    </source>
</evidence>
<name>A0AAW1Q286_9CHLO</name>
<gene>
    <name evidence="8" type="ORF">WJX73_003431</name>
</gene>
<feature type="transmembrane region" description="Helical" evidence="7">
    <location>
        <begin position="7"/>
        <end position="27"/>
    </location>
</feature>
<keyword evidence="3 7" id="KW-1133">Transmembrane helix</keyword>
<evidence type="ECO:0000313" key="9">
    <source>
        <dbReference type="Proteomes" id="UP001465755"/>
    </source>
</evidence>
<evidence type="ECO:0000256" key="7">
    <source>
        <dbReference type="SAM" id="Phobius"/>
    </source>
</evidence>
<evidence type="ECO:0000256" key="2">
    <source>
        <dbReference type="ARBA" id="ARBA00022692"/>
    </source>
</evidence>